<dbReference type="EMBL" id="JAIWYP010000007">
    <property type="protein sequence ID" value="KAH3795999.1"/>
    <property type="molecule type" value="Genomic_DNA"/>
</dbReference>
<proteinExistence type="predicted"/>
<gene>
    <name evidence="2" type="ORF">DPMN_149563</name>
</gene>
<dbReference type="Gene3D" id="2.130.10.10">
    <property type="entry name" value="YVTN repeat-like/Quinoprotein amine dehydrogenase"/>
    <property type="match status" value="1"/>
</dbReference>
<protein>
    <recommendedName>
        <fullName evidence="1">MIOS-like alpha-solenoid domain-containing protein</fullName>
    </recommendedName>
</protein>
<sequence length="717" mass="81733">MKISWSPQDKEKFLTFTASTVKLYQTYSYSQGEILPEGSLQISDERYAANIASVSDLPQMKCVEWFPGQTADDIIAIGLASPGKILLSNFGRKGESDLISKEFCPKHQRHCIYLSWNPVHTHFLAEGLDKARNESCIYIWDVNARTNNDLSVLQDRRYSSSMAEASVVKPCLEIGAGDMTSSFSWFKKETWTFVAGMNGKQLRVYDLREPSRAHLITHSKSVFGVCSDPLHESRVAAYSESHVSVWDVRQFEKPILGIPTEREVLKIAWCPTRSGDLAVLCKGSTIVKLYDVRHSVTGTDDLEPVIFDRTLQPNRQHAVNYFAWHPTCENRISTLTPTGHVNDNFIFDKLPISLNANMTPAWIFGRQINIQTYEAEADMSVRIKQRAKQEYGLHRDNLWKNAVVVADEPNLHALWHWLDLSTKLLNKEEVPKKLTKTGRYIGVLDLLHLQDAIEETESEEVCLTWQYPDGIHGGGREKKPMLQYTSKARLRCLQLCGWWYNKEPDDLTDPIELFLDSMVNENMEYERAAAIALFNLKIGRAVEILSSDITVKDTPQLGLVAMALSGFTEERNAMWRKTCTELRLSMKDPYLRAMFSFLASDRDNYDEVLKDDVCMAVKDRVAFACLYLNSSKLLTYLTELCKNLKQKGDLDGILLTGLTNEEGLELLGNYVDLTSDIQTAALAVMYSSPSDLSRNEQVLNWIEGYRDLLNQWKMWHH</sequence>
<evidence type="ECO:0000313" key="2">
    <source>
        <dbReference type="EMBL" id="KAH3795999.1"/>
    </source>
</evidence>
<keyword evidence="3" id="KW-1185">Reference proteome</keyword>
<reference evidence="2" key="2">
    <citation type="submission" date="2020-11" db="EMBL/GenBank/DDBJ databases">
        <authorList>
            <person name="McCartney M.A."/>
            <person name="Auch B."/>
            <person name="Kono T."/>
            <person name="Mallez S."/>
            <person name="Becker A."/>
            <person name="Gohl D.M."/>
            <person name="Silverstein K.A.T."/>
            <person name="Koren S."/>
            <person name="Bechman K.B."/>
            <person name="Herman A."/>
            <person name="Abrahante J.E."/>
            <person name="Garbe J."/>
        </authorList>
    </citation>
    <scope>NUCLEOTIDE SEQUENCE</scope>
    <source>
        <strain evidence="2">Duluth1</strain>
        <tissue evidence="2">Whole animal</tissue>
    </source>
</reference>
<dbReference type="AlphaFoldDB" id="A0A9D4FBK6"/>
<dbReference type="InterPro" id="IPR036322">
    <property type="entry name" value="WD40_repeat_dom_sf"/>
</dbReference>
<dbReference type="PANTHER" id="PTHR16453">
    <property type="entry name" value="WD40 DOMAIN-CONTAINING PROTEIN MIO FAMILY MEMBER"/>
    <property type="match status" value="1"/>
</dbReference>
<dbReference type="PANTHER" id="PTHR16453:SF9">
    <property type="entry name" value="GATOR COMPLEX PROTEIN MIOS"/>
    <property type="match status" value="1"/>
</dbReference>
<dbReference type="Pfam" id="PF21720">
    <property type="entry name" value="MIOS_WD40"/>
    <property type="match status" value="1"/>
</dbReference>
<name>A0A9D4FBK6_DREPO</name>
<dbReference type="Pfam" id="PF21719">
    <property type="entry name" value="MIOS_a-sol"/>
    <property type="match status" value="1"/>
</dbReference>
<organism evidence="2 3">
    <name type="scientific">Dreissena polymorpha</name>
    <name type="common">Zebra mussel</name>
    <name type="synonym">Mytilus polymorpha</name>
    <dbReference type="NCBI Taxonomy" id="45954"/>
    <lineage>
        <taxon>Eukaryota</taxon>
        <taxon>Metazoa</taxon>
        <taxon>Spiralia</taxon>
        <taxon>Lophotrochozoa</taxon>
        <taxon>Mollusca</taxon>
        <taxon>Bivalvia</taxon>
        <taxon>Autobranchia</taxon>
        <taxon>Heteroconchia</taxon>
        <taxon>Euheterodonta</taxon>
        <taxon>Imparidentia</taxon>
        <taxon>Neoheterodontei</taxon>
        <taxon>Myida</taxon>
        <taxon>Dreissenoidea</taxon>
        <taxon>Dreissenidae</taxon>
        <taxon>Dreissena</taxon>
    </lineage>
</organism>
<dbReference type="InterPro" id="IPR015943">
    <property type="entry name" value="WD40/YVTN_repeat-like_dom_sf"/>
</dbReference>
<reference evidence="2" key="1">
    <citation type="journal article" date="2019" name="bioRxiv">
        <title>The Genome of the Zebra Mussel, Dreissena polymorpha: A Resource for Invasive Species Research.</title>
        <authorList>
            <person name="McCartney M.A."/>
            <person name="Auch B."/>
            <person name="Kono T."/>
            <person name="Mallez S."/>
            <person name="Zhang Y."/>
            <person name="Obille A."/>
            <person name="Becker A."/>
            <person name="Abrahante J.E."/>
            <person name="Garbe J."/>
            <person name="Badalamenti J.P."/>
            <person name="Herman A."/>
            <person name="Mangelson H."/>
            <person name="Liachko I."/>
            <person name="Sullivan S."/>
            <person name="Sone E.D."/>
            <person name="Koren S."/>
            <person name="Silverstein K.A.T."/>
            <person name="Beckman K.B."/>
            <person name="Gohl D.M."/>
        </authorList>
    </citation>
    <scope>NUCLEOTIDE SEQUENCE</scope>
    <source>
        <strain evidence="2">Duluth1</strain>
        <tissue evidence="2">Whole animal</tissue>
    </source>
</reference>
<evidence type="ECO:0000313" key="3">
    <source>
        <dbReference type="Proteomes" id="UP000828390"/>
    </source>
</evidence>
<dbReference type="SUPFAM" id="SSF50978">
    <property type="entry name" value="WD40 repeat-like"/>
    <property type="match status" value="1"/>
</dbReference>
<dbReference type="Proteomes" id="UP000828390">
    <property type="component" value="Unassembled WGS sequence"/>
</dbReference>
<feature type="domain" description="MIOS-like alpha-solenoid" evidence="1">
    <location>
        <begin position="383"/>
        <end position="627"/>
    </location>
</feature>
<evidence type="ECO:0000259" key="1">
    <source>
        <dbReference type="Pfam" id="PF21719"/>
    </source>
</evidence>
<dbReference type="GO" id="GO:1904263">
    <property type="term" value="P:positive regulation of TORC1 signaling"/>
    <property type="evidence" value="ECO:0007669"/>
    <property type="project" value="TreeGrafter"/>
</dbReference>
<dbReference type="InterPro" id="IPR037593">
    <property type="entry name" value="MIOS/Sea4"/>
</dbReference>
<dbReference type="InterPro" id="IPR049092">
    <property type="entry name" value="MIOS_a-sol"/>
</dbReference>
<feature type="non-terminal residue" evidence="2">
    <location>
        <position position="1"/>
    </location>
</feature>
<accession>A0A9D4FBK6</accession>
<comment type="caution">
    <text evidence="2">The sequence shown here is derived from an EMBL/GenBank/DDBJ whole genome shotgun (WGS) entry which is preliminary data.</text>
</comment>
<dbReference type="GO" id="GO:0005737">
    <property type="term" value="C:cytoplasm"/>
    <property type="evidence" value="ECO:0007669"/>
    <property type="project" value="TreeGrafter"/>
</dbReference>
<dbReference type="GO" id="GO:0034198">
    <property type="term" value="P:cellular response to amino acid starvation"/>
    <property type="evidence" value="ECO:0007669"/>
    <property type="project" value="TreeGrafter"/>
</dbReference>